<comment type="caution">
    <text evidence="2">The sequence shown here is derived from an EMBL/GenBank/DDBJ whole genome shotgun (WGS) entry which is preliminary data.</text>
</comment>
<keyword evidence="3" id="KW-1185">Reference proteome</keyword>
<dbReference type="AlphaFoldDB" id="A0A9N7V1S2"/>
<dbReference type="Proteomes" id="UP001153269">
    <property type="component" value="Unassembled WGS sequence"/>
</dbReference>
<reference evidence="2" key="1">
    <citation type="submission" date="2020-03" db="EMBL/GenBank/DDBJ databases">
        <authorList>
            <person name="Weist P."/>
        </authorList>
    </citation>
    <scope>NUCLEOTIDE SEQUENCE</scope>
</reference>
<proteinExistence type="predicted"/>
<feature type="region of interest" description="Disordered" evidence="1">
    <location>
        <begin position="1"/>
        <end position="42"/>
    </location>
</feature>
<gene>
    <name evidence="2" type="ORF">PLEPLA_LOCUS28916</name>
</gene>
<name>A0A9N7V1S2_PLEPL</name>
<evidence type="ECO:0000256" key="1">
    <source>
        <dbReference type="SAM" id="MobiDB-lite"/>
    </source>
</evidence>
<sequence>MHAKISQQKAAGGCHSHADKRLGTYSTDPRTAPVLHPAAPRTKQTQKAAQLCGITLTSCSLSLAQLKRLALFAGRRLKLPHWMGVPSWSQFTCTPEAVGRPSKCDRSGSGTAEISVMDGQPGSC</sequence>
<organism evidence="2 3">
    <name type="scientific">Pleuronectes platessa</name>
    <name type="common">European plaice</name>
    <dbReference type="NCBI Taxonomy" id="8262"/>
    <lineage>
        <taxon>Eukaryota</taxon>
        <taxon>Metazoa</taxon>
        <taxon>Chordata</taxon>
        <taxon>Craniata</taxon>
        <taxon>Vertebrata</taxon>
        <taxon>Euteleostomi</taxon>
        <taxon>Actinopterygii</taxon>
        <taxon>Neopterygii</taxon>
        <taxon>Teleostei</taxon>
        <taxon>Neoteleostei</taxon>
        <taxon>Acanthomorphata</taxon>
        <taxon>Carangaria</taxon>
        <taxon>Pleuronectiformes</taxon>
        <taxon>Pleuronectoidei</taxon>
        <taxon>Pleuronectidae</taxon>
        <taxon>Pleuronectes</taxon>
    </lineage>
</organism>
<accession>A0A9N7V1S2</accession>
<evidence type="ECO:0000313" key="3">
    <source>
        <dbReference type="Proteomes" id="UP001153269"/>
    </source>
</evidence>
<dbReference type="EMBL" id="CADEAL010002569">
    <property type="protein sequence ID" value="CAB1441131.1"/>
    <property type="molecule type" value="Genomic_DNA"/>
</dbReference>
<protein>
    <submittedName>
        <fullName evidence="2">Uncharacterized protein</fullName>
    </submittedName>
</protein>
<evidence type="ECO:0000313" key="2">
    <source>
        <dbReference type="EMBL" id="CAB1441131.1"/>
    </source>
</evidence>